<sequence>MLRVVINRRLICSAFFPFNFSSDNDSNEKLTELSRRKAFINKYKGYFFDDEKGYPTKELQSVYNATSLGFITGFLLGGLNKAKDIRETHKKENQATLYKHKFYAYRDIQNKINFALTKGGISFGIKVGFFCFLFSSISAFLFVYRGKFDVLNTTFSGAATGFIYKMNMGLKGAFAGTLLGTIMGAIYGCITSFILFITQTDMNNLYEAGSKLMNARRDKIKENARNIIQGEELKLKELHEYSQKTNHILGKEQQKE</sequence>
<proteinExistence type="inferred from homology"/>
<dbReference type="GO" id="GO:0032981">
    <property type="term" value="P:mitochondrial respiratory chain complex I assembly"/>
    <property type="evidence" value="ECO:0007669"/>
    <property type="project" value="InterPro"/>
</dbReference>
<evidence type="ECO:0000256" key="7">
    <source>
        <dbReference type="ARBA" id="ARBA00041344"/>
    </source>
</evidence>
<dbReference type="PANTHER" id="PTHR13002:SF1">
    <property type="entry name" value="COMPLEX I ASSEMBLY FACTOR TIMMDC1, MITOCHONDRIAL"/>
    <property type="match status" value="1"/>
</dbReference>
<feature type="transmembrane region" description="Helical" evidence="8">
    <location>
        <begin position="123"/>
        <end position="144"/>
    </location>
</feature>
<protein>
    <recommendedName>
        <fullName evidence="6">Complex I assembly factor TIMMDC1, mitochondrial</fullName>
    </recommendedName>
    <alternativeName>
        <fullName evidence="7">Translocase of inner mitochondrial membrane domain-containing protein 1</fullName>
    </alternativeName>
</protein>
<dbReference type="STRING" id="94128.A0A2A3E223"/>
<dbReference type="EMBL" id="KZ288439">
    <property type="protein sequence ID" value="PBC25740.1"/>
    <property type="molecule type" value="Genomic_DNA"/>
</dbReference>
<evidence type="ECO:0000256" key="4">
    <source>
        <dbReference type="ARBA" id="ARBA00022989"/>
    </source>
</evidence>
<reference evidence="9 10" key="1">
    <citation type="submission" date="2014-07" db="EMBL/GenBank/DDBJ databases">
        <title>Genomic and transcriptomic analysis on Apis cerana provide comprehensive insights into honey bee biology.</title>
        <authorList>
            <person name="Diao Q."/>
            <person name="Sun L."/>
            <person name="Zheng H."/>
            <person name="Zheng H."/>
            <person name="Xu S."/>
            <person name="Wang S."/>
            <person name="Zeng Z."/>
            <person name="Hu F."/>
            <person name="Su S."/>
            <person name="Wu J."/>
        </authorList>
    </citation>
    <scope>NUCLEOTIDE SEQUENCE [LARGE SCALE GENOMIC DNA]</scope>
    <source>
        <tissue evidence="9">Pupae without intestine</tissue>
    </source>
</reference>
<evidence type="ECO:0000313" key="10">
    <source>
        <dbReference type="Proteomes" id="UP000242457"/>
    </source>
</evidence>
<evidence type="ECO:0000256" key="6">
    <source>
        <dbReference type="ARBA" id="ARBA00040778"/>
    </source>
</evidence>
<dbReference type="Pfam" id="PF02466">
    <property type="entry name" value="Tim17"/>
    <property type="match status" value="1"/>
</dbReference>
<dbReference type="PANTHER" id="PTHR13002">
    <property type="entry name" value="C3ORF1 PROTEIN-RELATED"/>
    <property type="match status" value="1"/>
</dbReference>
<comment type="subcellular location">
    <subcellularLocation>
        <location evidence="1">Membrane</location>
        <topology evidence="1">Multi-pass membrane protein</topology>
    </subcellularLocation>
</comment>
<evidence type="ECO:0000256" key="1">
    <source>
        <dbReference type="ARBA" id="ARBA00004141"/>
    </source>
</evidence>
<keyword evidence="10" id="KW-1185">Reference proteome</keyword>
<comment type="similarity">
    <text evidence="2">Belongs to the Tim17/Tim22/Tim23 family.</text>
</comment>
<keyword evidence="5 8" id="KW-0472">Membrane</keyword>
<organism evidence="9 10">
    <name type="scientific">Apis cerana cerana</name>
    <name type="common">Oriental honeybee</name>
    <dbReference type="NCBI Taxonomy" id="94128"/>
    <lineage>
        <taxon>Eukaryota</taxon>
        <taxon>Metazoa</taxon>
        <taxon>Ecdysozoa</taxon>
        <taxon>Arthropoda</taxon>
        <taxon>Hexapoda</taxon>
        <taxon>Insecta</taxon>
        <taxon>Pterygota</taxon>
        <taxon>Neoptera</taxon>
        <taxon>Endopterygota</taxon>
        <taxon>Hymenoptera</taxon>
        <taxon>Apocrita</taxon>
        <taxon>Aculeata</taxon>
        <taxon>Apoidea</taxon>
        <taxon>Anthophila</taxon>
        <taxon>Apidae</taxon>
        <taxon>Apis</taxon>
    </lineage>
</organism>
<keyword evidence="3 8" id="KW-0812">Transmembrane</keyword>
<accession>A0A2A3E223</accession>
<evidence type="ECO:0000256" key="8">
    <source>
        <dbReference type="SAM" id="Phobius"/>
    </source>
</evidence>
<dbReference type="Proteomes" id="UP000242457">
    <property type="component" value="Unassembled WGS sequence"/>
</dbReference>
<evidence type="ECO:0000256" key="2">
    <source>
        <dbReference type="ARBA" id="ARBA00008444"/>
    </source>
</evidence>
<evidence type="ECO:0000313" key="9">
    <source>
        <dbReference type="EMBL" id="PBC25740.1"/>
    </source>
</evidence>
<dbReference type="GO" id="GO:0005739">
    <property type="term" value="C:mitochondrion"/>
    <property type="evidence" value="ECO:0007669"/>
    <property type="project" value="TreeGrafter"/>
</dbReference>
<dbReference type="AlphaFoldDB" id="A0A2A3E223"/>
<dbReference type="OrthoDB" id="5826189at2759"/>
<evidence type="ECO:0000256" key="3">
    <source>
        <dbReference type="ARBA" id="ARBA00022692"/>
    </source>
</evidence>
<gene>
    <name evidence="9" type="ORF">APICC_01561</name>
</gene>
<dbReference type="InterPro" id="IPR055299">
    <property type="entry name" value="TIMMDC1"/>
</dbReference>
<feature type="transmembrane region" description="Helical" evidence="8">
    <location>
        <begin position="173"/>
        <end position="197"/>
    </location>
</feature>
<dbReference type="GO" id="GO:0016020">
    <property type="term" value="C:membrane"/>
    <property type="evidence" value="ECO:0007669"/>
    <property type="project" value="UniProtKB-SubCell"/>
</dbReference>
<name>A0A2A3E223_APICC</name>
<keyword evidence="4 8" id="KW-1133">Transmembrane helix</keyword>
<evidence type="ECO:0000256" key="5">
    <source>
        <dbReference type="ARBA" id="ARBA00023136"/>
    </source>
</evidence>